<dbReference type="PANTHER" id="PTHR42788:SF13">
    <property type="entry name" value="ALIPHATIC SULFONATES IMPORT ATP-BINDING PROTEIN SSUB"/>
    <property type="match status" value="1"/>
</dbReference>
<dbReference type="PROSITE" id="PS50893">
    <property type="entry name" value="ABC_TRANSPORTER_2"/>
    <property type="match status" value="1"/>
</dbReference>
<dbReference type="SUPFAM" id="SSF52540">
    <property type="entry name" value="P-loop containing nucleoside triphosphate hydrolases"/>
    <property type="match status" value="1"/>
</dbReference>
<dbReference type="OrthoDB" id="7336028at2"/>
<dbReference type="GO" id="GO:0005524">
    <property type="term" value="F:ATP binding"/>
    <property type="evidence" value="ECO:0007669"/>
    <property type="project" value="UniProtKB-KW"/>
</dbReference>
<dbReference type="GO" id="GO:0016887">
    <property type="term" value="F:ATP hydrolysis activity"/>
    <property type="evidence" value="ECO:0007669"/>
    <property type="project" value="InterPro"/>
</dbReference>
<evidence type="ECO:0000256" key="4">
    <source>
        <dbReference type="ARBA" id="ARBA00022840"/>
    </source>
</evidence>
<organism evidence="6 7">
    <name type="scientific">Enhydrobacter aerosaccus</name>
    <dbReference type="NCBI Taxonomy" id="225324"/>
    <lineage>
        <taxon>Bacteria</taxon>
        <taxon>Pseudomonadati</taxon>
        <taxon>Pseudomonadota</taxon>
        <taxon>Alphaproteobacteria</taxon>
        <taxon>Hyphomicrobiales</taxon>
        <taxon>Enhydrobacter</taxon>
    </lineage>
</organism>
<keyword evidence="7" id="KW-1185">Reference proteome</keyword>
<dbReference type="InterPro" id="IPR050166">
    <property type="entry name" value="ABC_transporter_ATP-bind"/>
</dbReference>
<dbReference type="InterPro" id="IPR003593">
    <property type="entry name" value="AAA+_ATPase"/>
</dbReference>
<keyword evidence="4 6" id="KW-0067">ATP-binding</keyword>
<keyword evidence="2" id="KW-0813">Transport</keyword>
<evidence type="ECO:0000256" key="2">
    <source>
        <dbReference type="ARBA" id="ARBA00022448"/>
    </source>
</evidence>
<accession>A0A1T4RIT9</accession>
<reference evidence="7" key="1">
    <citation type="submission" date="2017-02" db="EMBL/GenBank/DDBJ databases">
        <authorList>
            <person name="Varghese N."/>
            <person name="Submissions S."/>
        </authorList>
    </citation>
    <scope>NUCLEOTIDE SEQUENCE [LARGE SCALE GENOMIC DNA]</scope>
    <source>
        <strain evidence="7">ATCC 27094</strain>
    </source>
</reference>
<dbReference type="STRING" id="225324.SAMN02745126_03818"/>
<dbReference type="Proteomes" id="UP000190092">
    <property type="component" value="Unassembled WGS sequence"/>
</dbReference>
<dbReference type="PROSITE" id="PS00211">
    <property type="entry name" value="ABC_TRANSPORTER_1"/>
    <property type="match status" value="1"/>
</dbReference>
<evidence type="ECO:0000256" key="1">
    <source>
        <dbReference type="ARBA" id="ARBA00005417"/>
    </source>
</evidence>
<keyword evidence="3" id="KW-0547">Nucleotide-binding</keyword>
<dbReference type="SMART" id="SM00382">
    <property type="entry name" value="AAA"/>
    <property type="match status" value="1"/>
</dbReference>
<protein>
    <submittedName>
        <fullName evidence="6">NitT/TauT family transport system ATP-binding protein</fullName>
    </submittedName>
</protein>
<dbReference type="CDD" id="cd03293">
    <property type="entry name" value="ABC_NrtD_SsuB_transporters"/>
    <property type="match status" value="1"/>
</dbReference>
<evidence type="ECO:0000256" key="3">
    <source>
        <dbReference type="ARBA" id="ARBA00022741"/>
    </source>
</evidence>
<dbReference type="Pfam" id="PF00005">
    <property type="entry name" value="ABC_tran"/>
    <property type="match status" value="1"/>
</dbReference>
<dbReference type="Gene3D" id="3.40.50.300">
    <property type="entry name" value="P-loop containing nucleotide triphosphate hydrolases"/>
    <property type="match status" value="1"/>
</dbReference>
<dbReference type="InterPro" id="IPR027417">
    <property type="entry name" value="P-loop_NTPase"/>
</dbReference>
<gene>
    <name evidence="6" type="ORF">SAMN02745126_03818</name>
</gene>
<dbReference type="InterPro" id="IPR017871">
    <property type="entry name" value="ABC_transporter-like_CS"/>
</dbReference>
<dbReference type="EMBL" id="FUWJ01000005">
    <property type="protein sequence ID" value="SKA15611.1"/>
    <property type="molecule type" value="Genomic_DNA"/>
</dbReference>
<evidence type="ECO:0000259" key="5">
    <source>
        <dbReference type="PROSITE" id="PS50893"/>
    </source>
</evidence>
<evidence type="ECO:0000313" key="6">
    <source>
        <dbReference type="EMBL" id="SKA15611.1"/>
    </source>
</evidence>
<dbReference type="RefSeq" id="WP_085935506.1">
    <property type="nucleotide sequence ID" value="NZ_FUWJ01000005.1"/>
</dbReference>
<name>A0A1T4RIT9_9HYPH</name>
<sequence>MNRFIECVNVGKIYPGKTGQVEALRGINFLCDEGSFVCLLGRSGCGKSTLLQLLAGLERPSSGQIAVAGRELDGPSPDAAIVFQDHGLFPWMTVQKNVEFNMKARGVAAGERRERARGFIEMTGLTGFGDRYPHELSGGMRQRVGIARALTTNPKALLMDEPFGALDAQTRGRLQDELLQIWEKQRTTVLFVTHSIDEALLLADRILVFTPRPGKIAADVRVDLPRPRTQQSAEFTALARELRGLIGAERDFD</sequence>
<dbReference type="AlphaFoldDB" id="A0A1T4RIT9"/>
<dbReference type="InterPro" id="IPR003439">
    <property type="entry name" value="ABC_transporter-like_ATP-bd"/>
</dbReference>
<dbReference type="PANTHER" id="PTHR42788">
    <property type="entry name" value="TAURINE IMPORT ATP-BINDING PROTEIN-RELATED"/>
    <property type="match status" value="1"/>
</dbReference>
<comment type="similarity">
    <text evidence="1">Belongs to the ABC transporter superfamily.</text>
</comment>
<evidence type="ECO:0000313" key="7">
    <source>
        <dbReference type="Proteomes" id="UP000190092"/>
    </source>
</evidence>
<feature type="domain" description="ABC transporter" evidence="5">
    <location>
        <begin position="5"/>
        <end position="236"/>
    </location>
</feature>
<proteinExistence type="inferred from homology"/>